<dbReference type="EC" id="2.7.1.15" evidence="2 12"/>
<keyword evidence="10 12" id="KW-0630">Potassium</keyword>
<keyword evidence="6 12" id="KW-0547">Nucleotide-binding</keyword>
<dbReference type="EMBL" id="JBDXSU010000011">
    <property type="protein sequence ID" value="MFB5191385.1"/>
    <property type="molecule type" value="Genomic_DNA"/>
</dbReference>
<keyword evidence="9 12" id="KW-0460">Magnesium</keyword>
<evidence type="ECO:0000256" key="10">
    <source>
        <dbReference type="ARBA" id="ARBA00022958"/>
    </source>
</evidence>
<gene>
    <name evidence="12 14" type="primary">rbsK</name>
    <name evidence="14" type="ORF">KKP3000_000158</name>
</gene>
<dbReference type="PRINTS" id="PR00990">
    <property type="entry name" value="RIBOKINASE"/>
</dbReference>
<comment type="similarity">
    <text evidence="12">Belongs to the carbohydrate kinase PfkB family. Ribokinase subfamily.</text>
</comment>
<feature type="binding site" evidence="12">
    <location>
        <position position="245"/>
    </location>
    <ligand>
        <name>K(+)</name>
        <dbReference type="ChEBI" id="CHEBI:29103"/>
    </ligand>
</feature>
<feature type="binding site" evidence="12">
    <location>
        <begin position="248"/>
        <end position="249"/>
    </location>
    <ligand>
        <name>ATP</name>
        <dbReference type="ChEBI" id="CHEBI:30616"/>
    </ligand>
</feature>
<evidence type="ECO:0000256" key="4">
    <source>
        <dbReference type="ARBA" id="ARBA00022679"/>
    </source>
</evidence>
<keyword evidence="4 12" id="KW-0808">Transferase</keyword>
<dbReference type="NCBIfam" id="TIGR02152">
    <property type="entry name" value="D_ribokin_bact"/>
    <property type="match status" value="1"/>
</dbReference>
<evidence type="ECO:0000256" key="6">
    <source>
        <dbReference type="ARBA" id="ARBA00022741"/>
    </source>
</evidence>
<feature type="binding site" evidence="12">
    <location>
        <position position="181"/>
    </location>
    <ligand>
        <name>ATP</name>
        <dbReference type="ChEBI" id="CHEBI:30616"/>
    </ligand>
</feature>
<reference evidence="14 15" key="1">
    <citation type="journal article" date="2024" name="Int. J. Mol. Sci.">
        <title>Exploration of Alicyclobacillus spp. Genome in Search of Antibiotic Resistance.</title>
        <authorList>
            <person name="Bucka-Kolendo J."/>
            <person name="Kiousi D.E."/>
            <person name="Dekowska A."/>
            <person name="Mikolajczuk-Szczyrba A."/>
            <person name="Karadedos D.M."/>
            <person name="Michael P."/>
            <person name="Galanis A."/>
            <person name="Sokolowska B."/>
        </authorList>
    </citation>
    <scope>NUCLEOTIDE SEQUENCE [LARGE SCALE GENOMIC DNA]</scope>
    <source>
        <strain evidence="14 15">KKP 3000</strain>
    </source>
</reference>
<feature type="binding site" evidence="12">
    <location>
        <position position="287"/>
    </location>
    <ligand>
        <name>K(+)</name>
        <dbReference type="ChEBI" id="CHEBI:29103"/>
    </ligand>
</feature>
<dbReference type="InterPro" id="IPR002139">
    <property type="entry name" value="Ribo/fructo_kinase"/>
</dbReference>
<keyword evidence="15" id="KW-1185">Reference proteome</keyword>
<keyword evidence="7 12" id="KW-0418">Kinase</keyword>
<feature type="domain" description="Carbohydrate kinase PfkB" evidence="13">
    <location>
        <begin position="2"/>
        <end position="290"/>
    </location>
</feature>
<dbReference type="PANTHER" id="PTHR10584:SF166">
    <property type="entry name" value="RIBOKINASE"/>
    <property type="match status" value="1"/>
</dbReference>
<dbReference type="InterPro" id="IPR002173">
    <property type="entry name" value="Carboh/pur_kinase_PfkB_CS"/>
</dbReference>
<evidence type="ECO:0000256" key="9">
    <source>
        <dbReference type="ARBA" id="ARBA00022842"/>
    </source>
</evidence>
<comment type="caution">
    <text evidence="14">The sequence shown here is derived from an EMBL/GenBank/DDBJ whole genome shotgun (WGS) entry which is preliminary data.</text>
</comment>
<feature type="binding site" evidence="12">
    <location>
        <begin position="10"/>
        <end position="12"/>
    </location>
    <ligand>
        <name>substrate</name>
    </ligand>
</feature>
<evidence type="ECO:0000313" key="14">
    <source>
        <dbReference type="EMBL" id="MFB5191385.1"/>
    </source>
</evidence>
<dbReference type="InterPro" id="IPR011611">
    <property type="entry name" value="PfkB_dom"/>
</dbReference>
<dbReference type="Proteomes" id="UP001579974">
    <property type="component" value="Unassembled WGS sequence"/>
</dbReference>
<dbReference type="GO" id="GO:0004747">
    <property type="term" value="F:ribokinase activity"/>
    <property type="evidence" value="ECO:0007669"/>
    <property type="project" value="UniProtKB-EC"/>
</dbReference>
<comment type="subcellular location">
    <subcellularLocation>
        <location evidence="12">Cytoplasm</location>
    </subcellularLocation>
</comment>
<dbReference type="PANTHER" id="PTHR10584">
    <property type="entry name" value="SUGAR KINASE"/>
    <property type="match status" value="1"/>
</dbReference>
<feature type="active site" description="Proton acceptor" evidence="12">
    <location>
        <position position="249"/>
    </location>
</feature>
<dbReference type="PROSITE" id="PS00584">
    <property type="entry name" value="PFKB_KINASES_2"/>
    <property type="match status" value="1"/>
</dbReference>
<keyword evidence="8 12" id="KW-0067">ATP-binding</keyword>
<dbReference type="RefSeq" id="WP_275472966.1">
    <property type="nucleotide sequence ID" value="NZ_CP162940.1"/>
</dbReference>
<keyword evidence="5 12" id="KW-0479">Metal-binding</keyword>
<feature type="binding site" evidence="12">
    <location>
        <begin position="38"/>
        <end position="42"/>
    </location>
    <ligand>
        <name>substrate</name>
    </ligand>
</feature>
<comment type="caution">
    <text evidence="12">Lacks conserved residue(s) required for the propagation of feature annotation.</text>
</comment>
<evidence type="ECO:0000256" key="11">
    <source>
        <dbReference type="ARBA" id="ARBA00023277"/>
    </source>
</evidence>
<feature type="binding site" evidence="12">
    <location>
        <position position="249"/>
    </location>
    <ligand>
        <name>substrate</name>
    </ligand>
</feature>
<comment type="pathway">
    <text evidence="12">Carbohydrate metabolism; D-ribose degradation; D-ribose 5-phosphate from beta-D-ribopyranose: step 2/2.</text>
</comment>
<feature type="binding site" evidence="12">
    <location>
        <position position="283"/>
    </location>
    <ligand>
        <name>K(+)</name>
        <dbReference type="ChEBI" id="CHEBI:29103"/>
    </ligand>
</feature>
<comment type="cofactor">
    <cofactor evidence="12">
        <name>Mg(2+)</name>
        <dbReference type="ChEBI" id="CHEBI:18420"/>
    </cofactor>
    <text evidence="12">Requires a divalent cation, most likely magnesium in vivo, as an electrophilic catalyst to aid phosphoryl group transfer. It is the chelate of the metal and the nucleotide that is the actual substrate.</text>
</comment>
<dbReference type="InterPro" id="IPR011877">
    <property type="entry name" value="Ribokinase"/>
</dbReference>
<evidence type="ECO:0000313" key="15">
    <source>
        <dbReference type="Proteomes" id="UP001579974"/>
    </source>
</evidence>
<dbReference type="InterPro" id="IPR029056">
    <property type="entry name" value="Ribokinase-like"/>
</dbReference>
<comment type="catalytic activity">
    <reaction evidence="12">
        <text>D-ribose + ATP = D-ribose 5-phosphate + ADP + H(+)</text>
        <dbReference type="Rhea" id="RHEA:13697"/>
        <dbReference type="ChEBI" id="CHEBI:15378"/>
        <dbReference type="ChEBI" id="CHEBI:30616"/>
        <dbReference type="ChEBI" id="CHEBI:47013"/>
        <dbReference type="ChEBI" id="CHEBI:78346"/>
        <dbReference type="ChEBI" id="CHEBI:456216"/>
        <dbReference type="EC" id="2.7.1.15"/>
    </reaction>
</comment>
<evidence type="ECO:0000256" key="7">
    <source>
        <dbReference type="ARBA" id="ARBA00022777"/>
    </source>
</evidence>
<dbReference type="SUPFAM" id="SSF53613">
    <property type="entry name" value="Ribokinase-like"/>
    <property type="match status" value="1"/>
</dbReference>
<dbReference type="Pfam" id="PF00294">
    <property type="entry name" value="PfkB"/>
    <property type="match status" value="1"/>
</dbReference>
<evidence type="ECO:0000256" key="5">
    <source>
        <dbReference type="ARBA" id="ARBA00022723"/>
    </source>
</evidence>
<accession>A0ABV5AHR3</accession>
<feature type="binding site" evidence="12">
    <location>
        <position position="278"/>
    </location>
    <ligand>
        <name>K(+)</name>
        <dbReference type="ChEBI" id="CHEBI:29103"/>
    </ligand>
</feature>
<evidence type="ECO:0000256" key="2">
    <source>
        <dbReference type="ARBA" id="ARBA00012035"/>
    </source>
</evidence>
<organism evidence="14 15">
    <name type="scientific">Alicyclobacillus fastidiosus</name>
    <dbReference type="NCBI Taxonomy" id="392011"/>
    <lineage>
        <taxon>Bacteria</taxon>
        <taxon>Bacillati</taxon>
        <taxon>Bacillota</taxon>
        <taxon>Bacilli</taxon>
        <taxon>Bacillales</taxon>
        <taxon>Alicyclobacillaceae</taxon>
        <taxon>Alicyclobacillus</taxon>
    </lineage>
</organism>
<keyword evidence="11 12" id="KW-0119">Carbohydrate metabolism</keyword>
<comment type="similarity">
    <text evidence="1">Belongs to the carbohydrate kinase pfkB family.</text>
</comment>
<proteinExistence type="inferred from homology"/>
<protein>
    <recommendedName>
        <fullName evidence="3 12">Ribokinase</fullName>
        <shortName evidence="12">RK</shortName>
        <ecNumber evidence="2 12">2.7.1.15</ecNumber>
    </recommendedName>
</protein>
<feature type="binding site" evidence="12">
    <location>
        <position position="243"/>
    </location>
    <ligand>
        <name>K(+)</name>
        <dbReference type="ChEBI" id="CHEBI:29103"/>
    </ligand>
</feature>
<comment type="activity regulation">
    <text evidence="12">Activated by a monovalent cation that binds near, but not in, the active site. The most likely occupant of the site in vivo is potassium. Ion binding induces a conformational change that may alter substrate affinity.</text>
</comment>
<evidence type="ECO:0000256" key="12">
    <source>
        <dbReference type="HAMAP-Rule" id="MF_01987"/>
    </source>
</evidence>
<dbReference type="Gene3D" id="3.40.1190.20">
    <property type="match status" value="1"/>
</dbReference>
<evidence type="ECO:0000256" key="1">
    <source>
        <dbReference type="ARBA" id="ARBA00005380"/>
    </source>
</evidence>
<feature type="binding site" evidence="12">
    <location>
        <begin position="217"/>
        <end position="222"/>
    </location>
    <ligand>
        <name>ATP</name>
        <dbReference type="ChEBI" id="CHEBI:30616"/>
    </ligand>
</feature>
<keyword evidence="12" id="KW-0963">Cytoplasm</keyword>
<name>A0ABV5AHR3_9BACL</name>
<evidence type="ECO:0000256" key="8">
    <source>
        <dbReference type="ARBA" id="ARBA00022840"/>
    </source>
</evidence>
<comment type="function">
    <text evidence="12">Catalyzes the phosphorylation of ribose at O-5 in a reaction requiring ATP and magnesium. The resulting D-ribose-5-phosphate can then be used either for sythesis of nucleotides, histidine, and tryptophan, or as a component of the pentose phosphate pathway.</text>
</comment>
<dbReference type="HAMAP" id="MF_01987">
    <property type="entry name" value="Ribokinase"/>
    <property type="match status" value="1"/>
</dbReference>
<feature type="binding site" evidence="12">
    <location>
        <position position="137"/>
    </location>
    <ligand>
        <name>substrate</name>
    </ligand>
</feature>
<evidence type="ECO:0000259" key="13">
    <source>
        <dbReference type="Pfam" id="PF00294"/>
    </source>
</evidence>
<evidence type="ECO:0000256" key="3">
    <source>
        <dbReference type="ARBA" id="ARBA00016943"/>
    </source>
</evidence>
<feature type="binding site" evidence="12">
    <location>
        <position position="281"/>
    </location>
    <ligand>
        <name>K(+)</name>
        <dbReference type="ChEBI" id="CHEBI:29103"/>
    </ligand>
</feature>
<comment type="subunit">
    <text evidence="12">Homodimer.</text>
</comment>
<dbReference type="CDD" id="cd01174">
    <property type="entry name" value="ribokinase"/>
    <property type="match status" value="1"/>
</dbReference>
<sequence>MNIVVVGSLNMDVVNRVEKHPLPGETIKGKGTEYIPGGKGANQAVAASRANASVRMVGAVGKDGFGKQLVASLNQDGIDTTNVLVKDGTSGIAFITVNDQGENNIILSEGANGALTTEDIQSIADALLCDAVLVQNEIPLETTYETIRAARGRATRIYYNPAPAHPVPKEILQMIDVLVLNETEASVVLNRVLTTHKEYVDAAKELVFRGAKAVILTLGPEGAIFVNEHQSVRVPAFQVSAVDTTAAGDTFIGAFASVYKGDNAMESLRYASAASAITVTRAGAQISIPTGQEIEEFLKRSS</sequence>